<name>A0ABX2A1T4_9MICO</name>
<dbReference type="Proteomes" id="UP000757540">
    <property type="component" value="Unassembled WGS sequence"/>
</dbReference>
<dbReference type="Pfam" id="PF13828">
    <property type="entry name" value="DUF4190"/>
    <property type="match status" value="1"/>
</dbReference>
<evidence type="ECO:0000313" key="4">
    <source>
        <dbReference type="EMBL" id="NOV95840.1"/>
    </source>
</evidence>
<feature type="transmembrane region" description="Helical" evidence="2">
    <location>
        <begin position="76"/>
        <end position="101"/>
    </location>
</feature>
<evidence type="ECO:0000256" key="1">
    <source>
        <dbReference type="SAM" id="MobiDB-lite"/>
    </source>
</evidence>
<protein>
    <recommendedName>
        <fullName evidence="3">DUF4190 domain-containing protein</fullName>
    </recommendedName>
</protein>
<keyword evidence="2" id="KW-1133">Transmembrane helix</keyword>
<keyword evidence="2" id="KW-0812">Transmembrane</keyword>
<evidence type="ECO:0000259" key="3">
    <source>
        <dbReference type="Pfam" id="PF13828"/>
    </source>
</evidence>
<gene>
    <name evidence="4" type="ORF">HDG69_000393</name>
</gene>
<keyword evidence="2" id="KW-0472">Membrane</keyword>
<feature type="region of interest" description="Disordered" evidence="1">
    <location>
        <begin position="1"/>
        <end position="71"/>
    </location>
</feature>
<reference evidence="4 5" key="1">
    <citation type="submission" date="2020-05" db="EMBL/GenBank/DDBJ databases">
        <title>Genomic Encyclopedia of Type Strains, Phase III (KMG-III): the genomes of soil and plant-associated and newly described type strains.</title>
        <authorList>
            <person name="Whitman W."/>
        </authorList>
    </citation>
    <scope>NUCLEOTIDE SEQUENCE [LARGE SCALE GENOMIC DNA]</scope>
    <source>
        <strain evidence="4 5">KCTC 19046</strain>
    </source>
</reference>
<keyword evidence="5" id="KW-1185">Reference proteome</keyword>
<feature type="domain" description="DUF4190" evidence="3">
    <location>
        <begin position="77"/>
        <end position="131"/>
    </location>
</feature>
<dbReference type="InterPro" id="IPR025241">
    <property type="entry name" value="DUF4190"/>
</dbReference>
<proteinExistence type="predicted"/>
<feature type="compositionally biased region" description="Low complexity" evidence="1">
    <location>
        <begin position="25"/>
        <end position="51"/>
    </location>
</feature>
<feature type="compositionally biased region" description="Pro residues" evidence="1">
    <location>
        <begin position="52"/>
        <end position="67"/>
    </location>
</feature>
<evidence type="ECO:0000313" key="5">
    <source>
        <dbReference type="Proteomes" id="UP000757540"/>
    </source>
</evidence>
<sequence>MTSTSSPDPYRPPDDAGPARPGPADPYGAPGTTPAPSSSPYGPPQGAAPYGPAQPPTSGPSPYPAPQQQPAGTDGVAIAALVAGLLGTALLAVGLGIAGMVRTKRSGRSGRGLAIAGLVLGVLSTIAWTLLVAFLLWIVTTEEFQDGVQEGINELSQQSVELEPDLTTDALSAAPRP</sequence>
<evidence type="ECO:0000256" key="2">
    <source>
        <dbReference type="SAM" id="Phobius"/>
    </source>
</evidence>
<feature type="transmembrane region" description="Helical" evidence="2">
    <location>
        <begin position="113"/>
        <end position="139"/>
    </location>
</feature>
<organism evidence="4 5">
    <name type="scientific">Isoptericola halotolerans</name>
    <dbReference type="NCBI Taxonomy" id="300560"/>
    <lineage>
        <taxon>Bacteria</taxon>
        <taxon>Bacillati</taxon>
        <taxon>Actinomycetota</taxon>
        <taxon>Actinomycetes</taxon>
        <taxon>Micrococcales</taxon>
        <taxon>Promicromonosporaceae</taxon>
        <taxon>Isoptericola</taxon>
    </lineage>
</organism>
<dbReference type="EMBL" id="JABEZU010000001">
    <property type="protein sequence ID" value="NOV95840.1"/>
    <property type="molecule type" value="Genomic_DNA"/>
</dbReference>
<comment type="caution">
    <text evidence="4">The sequence shown here is derived from an EMBL/GenBank/DDBJ whole genome shotgun (WGS) entry which is preliminary data.</text>
</comment>
<dbReference type="RefSeq" id="WP_171782103.1">
    <property type="nucleotide sequence ID" value="NZ_BAAAML010000002.1"/>
</dbReference>
<accession>A0ABX2A1T4</accession>